<feature type="coiled-coil region" evidence="3">
    <location>
        <begin position="291"/>
        <end position="318"/>
    </location>
</feature>
<evidence type="ECO:0000256" key="2">
    <source>
        <dbReference type="PROSITE-ProRule" id="PRU00176"/>
    </source>
</evidence>
<reference evidence="6 7" key="1">
    <citation type="submission" date="2024-01" db="EMBL/GenBank/DDBJ databases">
        <authorList>
            <person name="Alioto T."/>
            <person name="Alioto T."/>
            <person name="Gomez Garrido J."/>
        </authorList>
    </citation>
    <scope>NUCLEOTIDE SEQUENCE [LARGE SCALE GENOMIC DNA]</scope>
</reference>
<organism evidence="6 7">
    <name type="scientific">Scomber scombrus</name>
    <name type="common">Atlantic mackerel</name>
    <name type="synonym">Scomber vernalis</name>
    <dbReference type="NCBI Taxonomy" id="13677"/>
    <lineage>
        <taxon>Eukaryota</taxon>
        <taxon>Metazoa</taxon>
        <taxon>Chordata</taxon>
        <taxon>Craniata</taxon>
        <taxon>Vertebrata</taxon>
        <taxon>Euteleostomi</taxon>
        <taxon>Actinopterygii</taxon>
        <taxon>Neopterygii</taxon>
        <taxon>Teleostei</taxon>
        <taxon>Neoteleostei</taxon>
        <taxon>Acanthomorphata</taxon>
        <taxon>Pelagiaria</taxon>
        <taxon>Scombriformes</taxon>
        <taxon>Scombridae</taxon>
        <taxon>Scomber</taxon>
    </lineage>
</organism>
<dbReference type="InterPro" id="IPR050441">
    <property type="entry name" value="RBM"/>
</dbReference>
<feature type="compositionally biased region" description="Basic and acidic residues" evidence="4">
    <location>
        <begin position="183"/>
        <end position="196"/>
    </location>
</feature>
<name>A0AAV1Q7P0_SCOSC</name>
<keyword evidence="1 2" id="KW-0694">RNA-binding</keyword>
<feature type="domain" description="RRM" evidence="5">
    <location>
        <begin position="12"/>
        <end position="90"/>
    </location>
</feature>
<dbReference type="GO" id="GO:0003723">
    <property type="term" value="F:RNA binding"/>
    <property type="evidence" value="ECO:0007669"/>
    <property type="project" value="UniProtKB-UniRule"/>
</dbReference>
<dbReference type="CDD" id="cd12311">
    <property type="entry name" value="RRM_SRSF2_SRSF8"/>
    <property type="match status" value="2"/>
</dbReference>
<dbReference type="SMART" id="SM00360">
    <property type="entry name" value="RRM"/>
    <property type="match status" value="2"/>
</dbReference>
<dbReference type="InterPro" id="IPR000504">
    <property type="entry name" value="RRM_dom"/>
</dbReference>
<evidence type="ECO:0000256" key="1">
    <source>
        <dbReference type="ARBA" id="ARBA00022884"/>
    </source>
</evidence>
<keyword evidence="7" id="KW-1185">Reference proteome</keyword>
<dbReference type="Pfam" id="PF00076">
    <property type="entry name" value="RRM_1"/>
    <property type="match status" value="2"/>
</dbReference>
<dbReference type="Gene3D" id="3.30.70.330">
    <property type="match status" value="2"/>
</dbReference>
<evidence type="ECO:0000256" key="3">
    <source>
        <dbReference type="SAM" id="Coils"/>
    </source>
</evidence>
<feature type="region of interest" description="Disordered" evidence="4">
    <location>
        <begin position="171"/>
        <end position="217"/>
    </location>
</feature>
<dbReference type="InterPro" id="IPR035979">
    <property type="entry name" value="RBD_domain_sf"/>
</dbReference>
<dbReference type="EMBL" id="CAWUFR010000586">
    <property type="protein sequence ID" value="CAK6979473.1"/>
    <property type="molecule type" value="Genomic_DNA"/>
</dbReference>
<accession>A0AAV1Q7P0</accession>
<dbReference type="InterPro" id="IPR012677">
    <property type="entry name" value="Nucleotide-bd_a/b_plait_sf"/>
</dbReference>
<feature type="compositionally biased region" description="Polar residues" evidence="4">
    <location>
        <begin position="204"/>
        <end position="214"/>
    </location>
</feature>
<dbReference type="AlphaFoldDB" id="A0AAV1Q7P0"/>
<dbReference type="PROSITE" id="PS50102">
    <property type="entry name" value="RRM"/>
    <property type="match status" value="2"/>
</dbReference>
<protein>
    <submittedName>
        <fullName evidence="6">Uncharacterized protein LOC128378592</fullName>
    </submittedName>
</protein>
<keyword evidence="3" id="KW-0175">Coiled coil</keyword>
<gene>
    <name evidence="6" type="ORF">FSCOSCO3_A023812</name>
</gene>
<dbReference type="SUPFAM" id="SSF54928">
    <property type="entry name" value="RNA-binding domain, RBD"/>
    <property type="match status" value="2"/>
</dbReference>
<dbReference type="InterPro" id="IPR003954">
    <property type="entry name" value="RRM_euk-type"/>
</dbReference>
<sequence>MSRPPPDINDMTSLKVNNLTYRTSPETLRQVFEKYGRVGDVHIPRDPCTRENRGFAFVRFHYKCDAEEALDGMDGTVLDGRELRVEMAHVDHVEILTSLKVDNLTYRTSPDTLRVMFEMYGRVGDVHIPRDPYTKESKGFAFVRFHHKRDAEDAIDAMDGVMMDGRELRVQMAHGGGGGGGGGRREGQPRRSGGHDRRNRRSENFTPSCSSRASSVADGHFLDDEAAGPSRLLWNEGRSLQFPDRFSPTPKRRKLMDPIGVEDDETGLHNADITTVQPPRTAKSLVLLESLAVLAAENDILRDENEELKRQLEKQRQTFFL</sequence>
<evidence type="ECO:0000256" key="4">
    <source>
        <dbReference type="SAM" id="MobiDB-lite"/>
    </source>
</evidence>
<dbReference type="SMART" id="SM00361">
    <property type="entry name" value="RRM_1"/>
    <property type="match status" value="2"/>
</dbReference>
<evidence type="ECO:0000313" key="6">
    <source>
        <dbReference type="EMBL" id="CAK6979473.1"/>
    </source>
</evidence>
<feature type="domain" description="RRM" evidence="5">
    <location>
        <begin position="97"/>
        <end position="175"/>
    </location>
</feature>
<dbReference type="PANTHER" id="PTHR48034">
    <property type="entry name" value="TRANSFORMER-2 SEX-DETERMINING PROTEIN-RELATED"/>
    <property type="match status" value="1"/>
</dbReference>
<evidence type="ECO:0000313" key="7">
    <source>
        <dbReference type="Proteomes" id="UP001314229"/>
    </source>
</evidence>
<evidence type="ECO:0000259" key="5">
    <source>
        <dbReference type="PROSITE" id="PS50102"/>
    </source>
</evidence>
<dbReference type="Proteomes" id="UP001314229">
    <property type="component" value="Unassembled WGS sequence"/>
</dbReference>
<proteinExistence type="predicted"/>
<comment type="caution">
    <text evidence="6">The sequence shown here is derived from an EMBL/GenBank/DDBJ whole genome shotgun (WGS) entry which is preliminary data.</text>
</comment>